<evidence type="ECO:0000259" key="1">
    <source>
        <dbReference type="Pfam" id="PF11716"/>
    </source>
</evidence>
<gene>
    <name evidence="2" type="ORF">EKH77_22975</name>
</gene>
<dbReference type="NCBIfam" id="TIGR03086">
    <property type="entry name" value="TIGR03086 family metal-binding protein"/>
    <property type="match status" value="1"/>
</dbReference>
<accession>A0A3Q9G234</accession>
<dbReference type="RefSeq" id="WP_126916214.1">
    <property type="nucleotide sequence ID" value="NZ_CP034587.1"/>
</dbReference>
<name>A0A3Q9G234_STRLT</name>
<dbReference type="InterPro" id="IPR017517">
    <property type="entry name" value="Maleyloyr_isom"/>
</dbReference>
<sequence>MDLDPRPLYTRATGQVAALMARVKPEALGDATPCEEFDVRGLLAHLVGGVRAGAERGRTDADVALVAAEGVPDDGWLPAYDEARALFDEVWADDAKLDAPVSVPWGEMPGRAYLASGCVLETVAHTWDLSTALGHPLPLDQELAEYALEWARRVLPAERRGGPVPFGPVRPAPEGADAYARLAAWLGREV</sequence>
<proteinExistence type="predicted"/>
<reference evidence="2 3" key="1">
    <citation type="submission" date="2018-12" db="EMBL/GenBank/DDBJ databases">
        <title>The whole draft genome of Streptomyce luteoverticillatus CGMCC 15060.</title>
        <authorList>
            <person name="Feng Z."/>
            <person name="Chen G."/>
            <person name="Zhang J."/>
            <person name="Zhu H."/>
            <person name="Yu X."/>
            <person name="Zhang W."/>
            <person name="Zhang X."/>
        </authorList>
    </citation>
    <scope>NUCLEOTIDE SEQUENCE [LARGE SCALE GENOMIC DNA]</scope>
    <source>
        <strain evidence="2 3">CGMCC 15060</strain>
    </source>
</reference>
<dbReference type="NCBIfam" id="TIGR03083">
    <property type="entry name" value="maleylpyruvate isomerase family mycothiol-dependent enzyme"/>
    <property type="match status" value="1"/>
</dbReference>
<organism evidence="2 3">
    <name type="scientific">Streptomyces luteoverticillatus</name>
    <name type="common">Streptoverticillium luteoverticillatus</name>
    <dbReference type="NCBI Taxonomy" id="66425"/>
    <lineage>
        <taxon>Bacteria</taxon>
        <taxon>Bacillati</taxon>
        <taxon>Actinomycetota</taxon>
        <taxon>Actinomycetes</taxon>
        <taxon>Kitasatosporales</taxon>
        <taxon>Streptomycetaceae</taxon>
        <taxon>Streptomyces</taxon>
    </lineage>
</organism>
<dbReference type="Pfam" id="PF11716">
    <property type="entry name" value="MDMPI_N"/>
    <property type="match status" value="1"/>
</dbReference>
<keyword evidence="3" id="KW-1185">Reference proteome</keyword>
<dbReference type="SUPFAM" id="SSF109854">
    <property type="entry name" value="DinB/YfiT-like putative metalloenzymes"/>
    <property type="match status" value="1"/>
</dbReference>
<dbReference type="InterPro" id="IPR017520">
    <property type="entry name" value="CHP03086"/>
</dbReference>
<dbReference type="AlphaFoldDB" id="A0A3Q9G234"/>
<dbReference type="Gene3D" id="1.20.120.450">
    <property type="entry name" value="dinb family like domain"/>
    <property type="match status" value="1"/>
</dbReference>
<evidence type="ECO:0000313" key="2">
    <source>
        <dbReference type="EMBL" id="AZQ73703.1"/>
    </source>
</evidence>
<dbReference type="GO" id="GO:0046872">
    <property type="term" value="F:metal ion binding"/>
    <property type="evidence" value="ECO:0007669"/>
    <property type="project" value="InterPro"/>
</dbReference>
<dbReference type="EMBL" id="CP034587">
    <property type="protein sequence ID" value="AZQ73703.1"/>
    <property type="molecule type" value="Genomic_DNA"/>
</dbReference>
<dbReference type="InterPro" id="IPR024344">
    <property type="entry name" value="MDMPI_metal-binding"/>
</dbReference>
<evidence type="ECO:0000313" key="3">
    <source>
        <dbReference type="Proteomes" id="UP000267900"/>
    </source>
</evidence>
<dbReference type="Proteomes" id="UP000267900">
    <property type="component" value="Chromosome"/>
</dbReference>
<feature type="domain" description="Mycothiol-dependent maleylpyruvate isomerase metal-binding" evidence="1">
    <location>
        <begin position="11"/>
        <end position="129"/>
    </location>
</feature>
<dbReference type="InterPro" id="IPR034660">
    <property type="entry name" value="DinB/YfiT-like"/>
</dbReference>
<protein>
    <submittedName>
        <fullName evidence="2">TIGR03086 family protein</fullName>
    </submittedName>
</protein>
<dbReference type="OrthoDB" id="5185819at2"/>